<comment type="similarity">
    <text evidence="7">Belongs to the class-II pyridoxal-phosphate-dependent aminotransferase family. Histidinol-phosphate aminotransferase subfamily.</text>
</comment>
<evidence type="ECO:0000256" key="2">
    <source>
        <dbReference type="ARBA" id="ARBA00011738"/>
    </source>
</evidence>
<evidence type="ECO:0000256" key="3">
    <source>
        <dbReference type="ARBA" id="ARBA00022576"/>
    </source>
</evidence>
<dbReference type="GeneID" id="42308130"/>
<dbReference type="GO" id="GO:0004400">
    <property type="term" value="F:histidinol-phosphate transaminase activity"/>
    <property type="evidence" value="ECO:0007669"/>
    <property type="project" value="UniProtKB-UniRule"/>
</dbReference>
<dbReference type="HAMAP" id="MF_01023">
    <property type="entry name" value="HisC_aminotrans_2"/>
    <property type="match status" value="1"/>
</dbReference>
<dbReference type="RefSeq" id="WP_043067915.1">
    <property type="nucleotide sequence ID" value="NZ_BJOA01000024.1"/>
</dbReference>
<dbReference type="GO" id="GO:0000105">
    <property type="term" value="P:L-histidine biosynthetic process"/>
    <property type="evidence" value="ECO:0007669"/>
    <property type="project" value="UniProtKB-UniRule"/>
</dbReference>
<reference evidence="10 12" key="2">
    <citation type="submission" date="2016-10" db="EMBL/GenBank/DDBJ databases">
        <authorList>
            <person name="de Groot N.N."/>
        </authorList>
    </citation>
    <scope>NUCLEOTIDE SEQUENCE [LARGE SCALE GENOMIC DNA]</scope>
    <source>
        <strain evidence="10 12">DSM 2895</strain>
    </source>
</reference>
<evidence type="ECO:0000256" key="5">
    <source>
        <dbReference type="ARBA" id="ARBA00022898"/>
    </source>
</evidence>
<keyword evidence="5 7" id="KW-0663">Pyridoxal phosphate</keyword>
<protein>
    <recommendedName>
        <fullName evidence="7">Histidinol-phosphate aminotransferase</fullName>
        <ecNumber evidence="7">2.6.1.9</ecNumber>
    </recommendedName>
    <alternativeName>
        <fullName evidence="7">Imidazole acetol-phosphate transaminase</fullName>
    </alternativeName>
</protein>
<comment type="catalytic activity">
    <reaction evidence="7">
        <text>L-histidinol phosphate + 2-oxoglutarate = 3-(imidazol-4-yl)-2-oxopropyl phosphate + L-glutamate</text>
        <dbReference type="Rhea" id="RHEA:23744"/>
        <dbReference type="ChEBI" id="CHEBI:16810"/>
        <dbReference type="ChEBI" id="CHEBI:29985"/>
        <dbReference type="ChEBI" id="CHEBI:57766"/>
        <dbReference type="ChEBI" id="CHEBI:57980"/>
        <dbReference type="EC" id="2.6.1.9"/>
    </reaction>
</comment>
<feature type="domain" description="Aminotransferase class I/classII large" evidence="8">
    <location>
        <begin position="30"/>
        <end position="350"/>
    </location>
</feature>
<evidence type="ECO:0000256" key="7">
    <source>
        <dbReference type="HAMAP-Rule" id="MF_01023"/>
    </source>
</evidence>
<evidence type="ECO:0000313" key="9">
    <source>
        <dbReference type="EMBL" id="KON97984.1"/>
    </source>
</evidence>
<dbReference type="EC" id="2.6.1.9" evidence="7"/>
<keyword evidence="4 7" id="KW-0808">Transferase</keyword>
<dbReference type="EMBL" id="FNED01000001">
    <property type="protein sequence ID" value="SDI00514.1"/>
    <property type="molecule type" value="Genomic_DNA"/>
</dbReference>
<sequence>MIPKTRIVNLPVYEPGKPIEDVKRELGLTEVVKLASNENPFGSSPRVKEAIVAELDQLPIYPDGACLELRSALASFLKVGEQELVFGNGSDEIVMLIVRAYLEAGTNTVMATPTFSVYKTNATIEGAEVIEVPCVNGAHDLDAMLARINDQTRVVWVCNPNNPTGLMIEEEKLIRFLDQVPDQTLVVLDEAYVEYVKSEAFPKSLDLLKKYKNIIVLRTFSKIYGIAALRVGYGVAAEDIIDKLNRVREPFNVNHLAQKAALAALADQEFVLQCKEANAEGLAQVYAELDTLGVPYYRSETNFVYIMPERDSKEIFQEMLKQGVIIRAFPQAIRVTIGSKEQNKKMLAALKSVLAPARM</sequence>
<dbReference type="GO" id="GO:0030170">
    <property type="term" value="F:pyridoxal phosphate binding"/>
    <property type="evidence" value="ECO:0007669"/>
    <property type="project" value="InterPro"/>
</dbReference>
<evidence type="ECO:0000256" key="4">
    <source>
        <dbReference type="ARBA" id="ARBA00022679"/>
    </source>
</evidence>
<keyword evidence="3 7" id="KW-0032">Aminotransferase</keyword>
<dbReference type="Proteomes" id="UP000182836">
    <property type="component" value="Unassembled WGS sequence"/>
</dbReference>
<reference evidence="9 11" key="1">
    <citation type="submission" date="2015-07" db="EMBL/GenBank/DDBJ databases">
        <title>Fjat-14205 dsm 2895.</title>
        <authorList>
            <person name="Liu B."/>
            <person name="Wang J."/>
            <person name="Zhu Y."/>
            <person name="Liu G."/>
            <person name="Chen Q."/>
            <person name="Chen Z."/>
            <person name="Lan J."/>
            <person name="Che J."/>
            <person name="Ge C."/>
            <person name="Shi H."/>
            <person name="Pan Z."/>
            <person name="Liu X."/>
        </authorList>
    </citation>
    <scope>NUCLEOTIDE SEQUENCE [LARGE SCALE GENOMIC DNA]</scope>
    <source>
        <strain evidence="9 11">DSM 2895</strain>
    </source>
</reference>
<dbReference type="InterPro" id="IPR015422">
    <property type="entry name" value="PyrdxlP-dep_Trfase_small"/>
</dbReference>
<organism evidence="9 11">
    <name type="scientific">Aneurinibacillus migulanus</name>
    <name type="common">Bacillus migulanus</name>
    <dbReference type="NCBI Taxonomy" id="47500"/>
    <lineage>
        <taxon>Bacteria</taxon>
        <taxon>Bacillati</taxon>
        <taxon>Bacillota</taxon>
        <taxon>Bacilli</taxon>
        <taxon>Bacillales</taxon>
        <taxon>Paenibacillaceae</taxon>
        <taxon>Aneurinibacillus group</taxon>
        <taxon>Aneurinibacillus</taxon>
    </lineage>
</organism>
<dbReference type="OrthoDB" id="9813612at2"/>
<keyword evidence="11" id="KW-1185">Reference proteome</keyword>
<keyword evidence="6 7" id="KW-0368">Histidine biosynthesis</keyword>
<dbReference type="Pfam" id="PF00155">
    <property type="entry name" value="Aminotran_1_2"/>
    <property type="match status" value="1"/>
</dbReference>
<evidence type="ECO:0000259" key="8">
    <source>
        <dbReference type="Pfam" id="PF00155"/>
    </source>
</evidence>
<dbReference type="NCBIfam" id="TIGR01141">
    <property type="entry name" value="hisC"/>
    <property type="match status" value="1"/>
</dbReference>
<dbReference type="InterPro" id="IPR004839">
    <property type="entry name" value="Aminotransferase_I/II_large"/>
</dbReference>
<gene>
    <name evidence="7" type="primary">hisC</name>
    <name evidence="9" type="ORF">AF333_23685</name>
    <name evidence="10" type="ORF">SAMN04487909_101209</name>
</gene>
<dbReference type="PATRIC" id="fig|47500.8.peg.3277"/>
<feature type="modified residue" description="N6-(pyridoxal phosphate)lysine" evidence="7">
    <location>
        <position position="222"/>
    </location>
</feature>
<evidence type="ECO:0000313" key="10">
    <source>
        <dbReference type="EMBL" id="SDI00514.1"/>
    </source>
</evidence>
<dbReference type="EMBL" id="LGUG01000004">
    <property type="protein sequence ID" value="KON97984.1"/>
    <property type="molecule type" value="Genomic_DNA"/>
</dbReference>
<dbReference type="Proteomes" id="UP000037269">
    <property type="component" value="Unassembled WGS sequence"/>
</dbReference>
<name>A0A0D1UXP1_ANEMI</name>
<evidence type="ECO:0000256" key="1">
    <source>
        <dbReference type="ARBA" id="ARBA00001933"/>
    </source>
</evidence>
<evidence type="ECO:0000256" key="6">
    <source>
        <dbReference type="ARBA" id="ARBA00023102"/>
    </source>
</evidence>
<dbReference type="AlphaFoldDB" id="A0A0D1UXP1"/>
<dbReference type="Gene3D" id="3.90.1150.10">
    <property type="entry name" value="Aspartate Aminotransferase, domain 1"/>
    <property type="match status" value="1"/>
</dbReference>
<comment type="cofactor">
    <cofactor evidence="1 7">
        <name>pyridoxal 5'-phosphate</name>
        <dbReference type="ChEBI" id="CHEBI:597326"/>
    </cofactor>
</comment>
<dbReference type="PANTHER" id="PTHR43643">
    <property type="entry name" value="HISTIDINOL-PHOSPHATE AMINOTRANSFERASE 2"/>
    <property type="match status" value="1"/>
</dbReference>
<dbReference type="STRING" id="47500.AF333_23685"/>
<dbReference type="InterPro" id="IPR015424">
    <property type="entry name" value="PyrdxlP-dep_Trfase"/>
</dbReference>
<dbReference type="UniPathway" id="UPA00031">
    <property type="reaction ID" value="UER00012"/>
</dbReference>
<dbReference type="InterPro" id="IPR050106">
    <property type="entry name" value="HistidinolP_aminotransfase"/>
</dbReference>
<dbReference type="InterPro" id="IPR005861">
    <property type="entry name" value="HisP_aminotrans"/>
</dbReference>
<dbReference type="PANTHER" id="PTHR43643:SF3">
    <property type="entry name" value="HISTIDINOL-PHOSPHATE AMINOTRANSFERASE"/>
    <property type="match status" value="1"/>
</dbReference>
<dbReference type="SUPFAM" id="SSF53383">
    <property type="entry name" value="PLP-dependent transferases"/>
    <property type="match status" value="1"/>
</dbReference>
<keyword evidence="7" id="KW-0028">Amino-acid biosynthesis</keyword>
<dbReference type="Gene3D" id="3.40.640.10">
    <property type="entry name" value="Type I PLP-dependent aspartate aminotransferase-like (Major domain)"/>
    <property type="match status" value="1"/>
</dbReference>
<comment type="pathway">
    <text evidence="7">Amino-acid biosynthesis; L-histidine biosynthesis; L-histidine from 5-phospho-alpha-D-ribose 1-diphosphate: step 7/9.</text>
</comment>
<dbReference type="CDD" id="cd00609">
    <property type="entry name" value="AAT_like"/>
    <property type="match status" value="1"/>
</dbReference>
<evidence type="ECO:0000313" key="11">
    <source>
        <dbReference type="Proteomes" id="UP000037269"/>
    </source>
</evidence>
<dbReference type="InterPro" id="IPR015421">
    <property type="entry name" value="PyrdxlP-dep_Trfase_major"/>
</dbReference>
<accession>A0A0D1UXP1</accession>
<comment type="subunit">
    <text evidence="2 7">Homodimer.</text>
</comment>
<evidence type="ECO:0000313" key="12">
    <source>
        <dbReference type="Proteomes" id="UP000182836"/>
    </source>
</evidence>
<proteinExistence type="inferred from homology"/>